<feature type="transmembrane region" description="Helical" evidence="1">
    <location>
        <begin position="108"/>
        <end position="130"/>
    </location>
</feature>
<evidence type="ECO:0000313" key="2">
    <source>
        <dbReference type="EMBL" id="GAA1951373.1"/>
    </source>
</evidence>
<protein>
    <recommendedName>
        <fullName evidence="4">Intracellular septation protein A</fullName>
    </recommendedName>
</protein>
<feature type="transmembrane region" description="Helical" evidence="1">
    <location>
        <begin position="151"/>
        <end position="169"/>
    </location>
</feature>
<name>A0ABN2QFP4_9PSEU</name>
<dbReference type="Proteomes" id="UP001501116">
    <property type="component" value="Unassembled WGS sequence"/>
</dbReference>
<keyword evidence="1" id="KW-1133">Transmembrane helix</keyword>
<feature type="transmembrane region" description="Helical" evidence="1">
    <location>
        <begin position="71"/>
        <end position="88"/>
    </location>
</feature>
<keyword evidence="1" id="KW-0812">Transmembrane</keyword>
<evidence type="ECO:0000313" key="3">
    <source>
        <dbReference type="Proteomes" id="UP001501116"/>
    </source>
</evidence>
<dbReference type="EMBL" id="BAAANN010000006">
    <property type="protein sequence ID" value="GAA1951373.1"/>
    <property type="molecule type" value="Genomic_DNA"/>
</dbReference>
<dbReference type="NCBIfam" id="NF041646">
    <property type="entry name" value="VC0807_fam"/>
    <property type="match status" value="1"/>
</dbReference>
<dbReference type="RefSeq" id="WP_344415999.1">
    <property type="nucleotide sequence ID" value="NZ_BAAANN010000006.1"/>
</dbReference>
<feature type="transmembrane region" description="Helical" evidence="1">
    <location>
        <begin position="181"/>
        <end position="200"/>
    </location>
</feature>
<organism evidence="2 3">
    <name type="scientific">Amycolatopsis minnesotensis</name>
    <dbReference type="NCBI Taxonomy" id="337894"/>
    <lineage>
        <taxon>Bacteria</taxon>
        <taxon>Bacillati</taxon>
        <taxon>Actinomycetota</taxon>
        <taxon>Actinomycetes</taxon>
        <taxon>Pseudonocardiales</taxon>
        <taxon>Pseudonocardiaceae</taxon>
        <taxon>Amycolatopsis</taxon>
    </lineage>
</organism>
<accession>A0ABN2QFP4</accession>
<keyword evidence="3" id="KW-1185">Reference proteome</keyword>
<reference evidence="2 3" key="1">
    <citation type="journal article" date="2019" name="Int. J. Syst. Evol. Microbiol.">
        <title>The Global Catalogue of Microorganisms (GCM) 10K type strain sequencing project: providing services to taxonomists for standard genome sequencing and annotation.</title>
        <authorList>
            <consortium name="The Broad Institute Genomics Platform"/>
            <consortium name="The Broad Institute Genome Sequencing Center for Infectious Disease"/>
            <person name="Wu L."/>
            <person name="Ma J."/>
        </authorList>
    </citation>
    <scope>NUCLEOTIDE SEQUENCE [LARGE SCALE GENOMIC DNA]</scope>
    <source>
        <strain evidence="2 3">JCM 14545</strain>
    </source>
</reference>
<keyword evidence="1" id="KW-0472">Membrane</keyword>
<feature type="transmembrane region" description="Helical" evidence="1">
    <location>
        <begin position="42"/>
        <end position="59"/>
    </location>
</feature>
<feature type="transmembrane region" description="Helical" evidence="1">
    <location>
        <begin position="14"/>
        <end position="36"/>
    </location>
</feature>
<gene>
    <name evidence="2" type="ORF">GCM10009754_20270</name>
</gene>
<proteinExistence type="predicted"/>
<sequence>MTAPVTTKQEKREAWLRLGASWASDVIVPIGLYYALRALDVSIWWALLAGGIIPLWRTVRTFARTRTIDRIGGAVLVMMVFGTVLSVFTGSPRLLMARESWGTGVFGLWILSTLLGAGEPFLLSALYRVLPASQSEHWRGQWRTSAPFRRALRWMTAAWGVAFVADAIARVVMACTLPLDVVPVLSTVLLIALLVAVNFAGKRMARRAGIDFKAGETDG</sequence>
<evidence type="ECO:0000256" key="1">
    <source>
        <dbReference type="SAM" id="Phobius"/>
    </source>
</evidence>
<comment type="caution">
    <text evidence="2">The sequence shown here is derived from an EMBL/GenBank/DDBJ whole genome shotgun (WGS) entry which is preliminary data.</text>
</comment>
<evidence type="ECO:0008006" key="4">
    <source>
        <dbReference type="Google" id="ProtNLM"/>
    </source>
</evidence>